<name>A0A5P8P3L1_9BACT</name>
<evidence type="ECO:0000313" key="8">
    <source>
        <dbReference type="EMBL" id="QFR50187.1"/>
    </source>
</evidence>
<dbReference type="PANTHER" id="PTHR30606:SF10">
    <property type="entry name" value="PHOSPHATIDYLINOSITOL MANNOSIDE ACYLTRANSFERASE"/>
    <property type="match status" value="1"/>
</dbReference>
<dbReference type="KEGG" id="sulg:FJR48_10780"/>
<keyword evidence="3" id="KW-0997">Cell inner membrane</keyword>
<dbReference type="RefSeq" id="WP_152308135.1">
    <property type="nucleotide sequence ID" value="NZ_CP043617.1"/>
</dbReference>
<evidence type="ECO:0000256" key="5">
    <source>
        <dbReference type="ARBA" id="ARBA00023136"/>
    </source>
</evidence>
<keyword evidence="2" id="KW-1003">Cell membrane</keyword>
<dbReference type="Pfam" id="PF03279">
    <property type="entry name" value="Lip_A_acyltrans"/>
    <property type="match status" value="1"/>
</dbReference>
<evidence type="ECO:0000256" key="4">
    <source>
        <dbReference type="ARBA" id="ARBA00022679"/>
    </source>
</evidence>
<keyword evidence="5 7" id="KW-0472">Membrane</keyword>
<organism evidence="8 9">
    <name type="scientific">Sulfurimonas lithotrophica</name>
    <dbReference type="NCBI Taxonomy" id="2590022"/>
    <lineage>
        <taxon>Bacteria</taxon>
        <taxon>Pseudomonadati</taxon>
        <taxon>Campylobacterota</taxon>
        <taxon>Epsilonproteobacteria</taxon>
        <taxon>Campylobacterales</taxon>
        <taxon>Sulfurimonadaceae</taxon>
        <taxon>Sulfurimonas</taxon>
    </lineage>
</organism>
<evidence type="ECO:0000256" key="6">
    <source>
        <dbReference type="ARBA" id="ARBA00023315"/>
    </source>
</evidence>
<keyword evidence="6 8" id="KW-0012">Acyltransferase</keyword>
<protein>
    <submittedName>
        <fullName evidence="8">Lysophospholipid acyltransferase family protein</fullName>
    </submittedName>
</protein>
<evidence type="ECO:0000256" key="1">
    <source>
        <dbReference type="ARBA" id="ARBA00004533"/>
    </source>
</evidence>
<keyword evidence="7" id="KW-1133">Transmembrane helix</keyword>
<accession>A0A5P8P3L1</accession>
<dbReference type="PANTHER" id="PTHR30606">
    <property type="entry name" value="LIPID A BIOSYNTHESIS LAUROYL ACYLTRANSFERASE"/>
    <property type="match status" value="1"/>
</dbReference>
<dbReference type="EMBL" id="CP043617">
    <property type="protein sequence ID" value="QFR50187.1"/>
    <property type="molecule type" value="Genomic_DNA"/>
</dbReference>
<evidence type="ECO:0000313" key="9">
    <source>
        <dbReference type="Proteomes" id="UP000326944"/>
    </source>
</evidence>
<proteinExistence type="predicted"/>
<sequence length="282" mass="32623">MEIAKKDNSFGYSLLLFIYKILGYKSVKFILNFVALYYVIFAKKVKKDLKSFYDVQNIELTNIIFFKHIKSFAVSLLDRFVSRINPEEFKYNGINQEYLDIFNESGGLLLLSHFGGWASSTHNLSTKNIPPMNAVMEDQANENMKEVENNAKDNSKQNVKIIDVNQGSLSTNIQIANALINNEIVAMMADRVVDSKRTLKVDFFGKSVSINKDPFDIAKRLNKPIVVVHTINKGSKNYDAYYFKLNSKEQSIEDLSQQYMSILEKIVKKDPQQWYNFYDYFI</sequence>
<keyword evidence="9" id="KW-1185">Reference proteome</keyword>
<keyword evidence="7" id="KW-0812">Transmembrane</keyword>
<keyword evidence="4 8" id="KW-0808">Transferase</keyword>
<dbReference type="Proteomes" id="UP000326944">
    <property type="component" value="Chromosome"/>
</dbReference>
<feature type="transmembrane region" description="Helical" evidence="7">
    <location>
        <begin position="12"/>
        <end position="40"/>
    </location>
</feature>
<dbReference type="OrthoDB" id="9808633at2"/>
<evidence type="ECO:0000256" key="2">
    <source>
        <dbReference type="ARBA" id="ARBA00022475"/>
    </source>
</evidence>
<dbReference type="InterPro" id="IPR004960">
    <property type="entry name" value="LipA_acyltrans"/>
</dbReference>
<gene>
    <name evidence="8" type="ORF">FJR48_10780</name>
</gene>
<dbReference type="GO" id="GO:0016746">
    <property type="term" value="F:acyltransferase activity"/>
    <property type="evidence" value="ECO:0007669"/>
    <property type="project" value="UniProtKB-KW"/>
</dbReference>
<reference evidence="8 9" key="1">
    <citation type="submission" date="2019-09" db="EMBL/GenBank/DDBJ databases">
        <title>Sulfurimonas gotlandica sp. nov., a chemoautotrophic and psychrotolerant epsilonproteobacterium isolated from a pelagic redoxcline, and an emended description of the genus Sulfurimonas.</title>
        <authorList>
            <person name="Wang S."/>
            <person name="Jiang L."/>
            <person name="Shao S."/>
        </authorList>
    </citation>
    <scope>NUCLEOTIDE SEQUENCE [LARGE SCALE GENOMIC DNA]</scope>
    <source>
        <strain evidence="8 9">GYSZ_1</strain>
    </source>
</reference>
<evidence type="ECO:0000256" key="3">
    <source>
        <dbReference type="ARBA" id="ARBA00022519"/>
    </source>
</evidence>
<dbReference type="CDD" id="cd07984">
    <property type="entry name" value="LPLAT_LABLAT-like"/>
    <property type="match status" value="1"/>
</dbReference>
<comment type="subcellular location">
    <subcellularLocation>
        <location evidence="1">Cell inner membrane</location>
    </subcellularLocation>
</comment>
<dbReference type="AlphaFoldDB" id="A0A5P8P3L1"/>
<dbReference type="GO" id="GO:0009247">
    <property type="term" value="P:glycolipid biosynthetic process"/>
    <property type="evidence" value="ECO:0007669"/>
    <property type="project" value="UniProtKB-ARBA"/>
</dbReference>
<dbReference type="GO" id="GO:0005886">
    <property type="term" value="C:plasma membrane"/>
    <property type="evidence" value="ECO:0007669"/>
    <property type="project" value="UniProtKB-SubCell"/>
</dbReference>
<evidence type="ECO:0000256" key="7">
    <source>
        <dbReference type="SAM" id="Phobius"/>
    </source>
</evidence>